<dbReference type="AlphaFoldDB" id="A0A8T0HQH8"/>
<dbReference type="Proteomes" id="UP000822688">
    <property type="component" value="Chromosome V"/>
</dbReference>
<keyword evidence="3" id="KW-1185">Reference proteome</keyword>
<evidence type="ECO:0000313" key="2">
    <source>
        <dbReference type="EMBL" id="KAG0573047.1"/>
    </source>
</evidence>
<gene>
    <name evidence="2" type="ORF">KC19_VG144000</name>
</gene>
<feature type="region of interest" description="Disordered" evidence="1">
    <location>
        <begin position="231"/>
        <end position="269"/>
    </location>
</feature>
<proteinExistence type="predicted"/>
<organism evidence="2 3">
    <name type="scientific">Ceratodon purpureus</name>
    <name type="common">Fire moss</name>
    <name type="synonym">Dicranum purpureum</name>
    <dbReference type="NCBI Taxonomy" id="3225"/>
    <lineage>
        <taxon>Eukaryota</taxon>
        <taxon>Viridiplantae</taxon>
        <taxon>Streptophyta</taxon>
        <taxon>Embryophyta</taxon>
        <taxon>Bryophyta</taxon>
        <taxon>Bryophytina</taxon>
        <taxon>Bryopsida</taxon>
        <taxon>Dicranidae</taxon>
        <taxon>Pseudoditrichales</taxon>
        <taxon>Ditrichaceae</taxon>
        <taxon>Ceratodon</taxon>
    </lineage>
</organism>
<reference evidence="2" key="1">
    <citation type="submission" date="2020-06" db="EMBL/GenBank/DDBJ databases">
        <title>WGS assembly of Ceratodon purpureus strain R40.</title>
        <authorList>
            <person name="Carey S.B."/>
            <person name="Jenkins J."/>
            <person name="Shu S."/>
            <person name="Lovell J.T."/>
            <person name="Sreedasyam A."/>
            <person name="Maumus F."/>
            <person name="Tiley G.P."/>
            <person name="Fernandez-Pozo N."/>
            <person name="Barry K."/>
            <person name="Chen C."/>
            <person name="Wang M."/>
            <person name="Lipzen A."/>
            <person name="Daum C."/>
            <person name="Saski C.A."/>
            <person name="Payton A.C."/>
            <person name="Mcbreen J.C."/>
            <person name="Conrad R.E."/>
            <person name="Kollar L.M."/>
            <person name="Olsson S."/>
            <person name="Huttunen S."/>
            <person name="Landis J.B."/>
            <person name="Wickett N.J."/>
            <person name="Johnson M.G."/>
            <person name="Rensing S.A."/>
            <person name="Grimwood J."/>
            <person name="Schmutz J."/>
            <person name="Mcdaniel S.F."/>
        </authorList>
    </citation>
    <scope>NUCLEOTIDE SEQUENCE</scope>
    <source>
        <strain evidence="2">R40</strain>
    </source>
</reference>
<accession>A0A8T0HQH8</accession>
<name>A0A8T0HQH8_CERPU</name>
<evidence type="ECO:0000256" key="1">
    <source>
        <dbReference type="SAM" id="MobiDB-lite"/>
    </source>
</evidence>
<comment type="caution">
    <text evidence="2">The sequence shown here is derived from an EMBL/GenBank/DDBJ whole genome shotgun (WGS) entry which is preliminary data.</text>
</comment>
<evidence type="ECO:0000313" key="3">
    <source>
        <dbReference type="Proteomes" id="UP000822688"/>
    </source>
</evidence>
<feature type="compositionally biased region" description="Acidic residues" evidence="1">
    <location>
        <begin position="233"/>
        <end position="253"/>
    </location>
</feature>
<dbReference type="EMBL" id="CM026426">
    <property type="protein sequence ID" value="KAG0573047.1"/>
    <property type="molecule type" value="Genomic_DNA"/>
</dbReference>
<protein>
    <submittedName>
        <fullName evidence="2">Uncharacterized protein</fullName>
    </submittedName>
</protein>
<sequence length="269" mass="29807">MSRSTRAAPVFFSHVPLTRPFCDLIFLLMVSHMKNVLLECREFSCFCEGCLRVVGGECLNQTHTEPWRLVTLEPVDLAQAVQEPEEPDPQWEQASNENFLASQFSVGDHFAVLADPHAPRSGGASFFVLMCTKPLHVVQEETVTDAWGSVLDRCDEVVEGIYYHQHGRKDNSYVFLREAGPALLLSHLVCATKFSMTMANHKQKGGVSLFHLSDSALTHIREVVKASVAREELDSEVDLDNSDSDVESTDNNESESKAEESSGEGSESS</sequence>